<dbReference type="Proteomes" id="UP000317238">
    <property type="component" value="Unassembled WGS sequence"/>
</dbReference>
<gene>
    <name evidence="10" type="primary">cas2_1</name>
    <name evidence="9" type="synonym">cas2</name>
    <name evidence="10" type="ORF">Pan14r_00800</name>
</gene>
<proteinExistence type="inferred from homology"/>
<dbReference type="GO" id="GO:0051607">
    <property type="term" value="P:defense response to virus"/>
    <property type="evidence" value="ECO:0007669"/>
    <property type="project" value="UniProtKB-UniRule"/>
</dbReference>
<evidence type="ECO:0000256" key="3">
    <source>
        <dbReference type="ARBA" id="ARBA00022722"/>
    </source>
</evidence>
<organism evidence="10 11">
    <name type="scientific">Crateriforma conspicua</name>
    <dbReference type="NCBI Taxonomy" id="2527996"/>
    <lineage>
        <taxon>Bacteria</taxon>
        <taxon>Pseudomonadati</taxon>
        <taxon>Planctomycetota</taxon>
        <taxon>Planctomycetia</taxon>
        <taxon>Planctomycetales</taxon>
        <taxon>Planctomycetaceae</taxon>
        <taxon>Crateriforma</taxon>
    </lineage>
</organism>
<dbReference type="InterPro" id="IPR021127">
    <property type="entry name" value="CRISPR_associated_Cas2"/>
</dbReference>
<comment type="cofactor">
    <cofactor evidence="1 9">
        <name>Mg(2+)</name>
        <dbReference type="ChEBI" id="CHEBI:18420"/>
    </cofactor>
</comment>
<evidence type="ECO:0000313" key="11">
    <source>
        <dbReference type="Proteomes" id="UP000317238"/>
    </source>
</evidence>
<keyword evidence="3 9" id="KW-0540">Nuclease</keyword>
<keyword evidence="8 9" id="KW-0051">Antiviral defense</keyword>
<keyword evidence="4 9" id="KW-0479">Metal-binding</keyword>
<dbReference type="GO" id="GO:0016787">
    <property type="term" value="F:hydrolase activity"/>
    <property type="evidence" value="ECO:0007669"/>
    <property type="project" value="UniProtKB-KW"/>
</dbReference>
<dbReference type="SUPFAM" id="SSF143430">
    <property type="entry name" value="TTP0101/SSO1404-like"/>
    <property type="match status" value="1"/>
</dbReference>
<keyword evidence="7 9" id="KW-0460">Magnesium</keyword>
<dbReference type="EC" id="3.1.-.-" evidence="9"/>
<dbReference type="Pfam" id="PF09827">
    <property type="entry name" value="CRISPR_Cas2"/>
    <property type="match status" value="1"/>
</dbReference>
<dbReference type="HAMAP" id="MF_01471">
    <property type="entry name" value="Cas2"/>
    <property type="match status" value="1"/>
</dbReference>
<dbReference type="AlphaFoldDB" id="A0A5C5Y2Y3"/>
<evidence type="ECO:0000256" key="1">
    <source>
        <dbReference type="ARBA" id="ARBA00001946"/>
    </source>
</evidence>
<name>A0A5C5Y2Y3_9PLAN</name>
<reference evidence="10 11" key="1">
    <citation type="submission" date="2019-02" db="EMBL/GenBank/DDBJ databases">
        <title>Deep-cultivation of Planctomycetes and their phenomic and genomic characterization uncovers novel biology.</title>
        <authorList>
            <person name="Wiegand S."/>
            <person name="Jogler M."/>
            <person name="Boedeker C."/>
            <person name="Pinto D."/>
            <person name="Vollmers J."/>
            <person name="Rivas-Marin E."/>
            <person name="Kohn T."/>
            <person name="Peeters S.H."/>
            <person name="Heuer A."/>
            <person name="Rast P."/>
            <person name="Oberbeckmann S."/>
            <person name="Bunk B."/>
            <person name="Jeske O."/>
            <person name="Meyerdierks A."/>
            <person name="Storesund J.E."/>
            <person name="Kallscheuer N."/>
            <person name="Luecker S."/>
            <person name="Lage O.M."/>
            <person name="Pohl T."/>
            <person name="Merkel B.J."/>
            <person name="Hornburger P."/>
            <person name="Mueller R.-W."/>
            <person name="Bruemmer F."/>
            <person name="Labrenz M."/>
            <person name="Spormann A.M."/>
            <person name="Op Den Camp H."/>
            <person name="Overmann J."/>
            <person name="Amann R."/>
            <person name="Jetten M.S.M."/>
            <person name="Mascher T."/>
            <person name="Medema M.H."/>
            <person name="Devos D.P."/>
            <person name="Kaster A.-K."/>
            <person name="Ovreas L."/>
            <person name="Rohde M."/>
            <person name="Galperin M.Y."/>
            <person name="Jogler C."/>
        </authorList>
    </citation>
    <scope>NUCLEOTIDE SEQUENCE [LARGE SCALE GENOMIC DNA]</scope>
    <source>
        <strain evidence="10 11">Pan14r</strain>
    </source>
</reference>
<evidence type="ECO:0000256" key="9">
    <source>
        <dbReference type="HAMAP-Rule" id="MF_01471"/>
    </source>
</evidence>
<comment type="function">
    <text evidence="9">CRISPR (clustered regularly interspaced short palindromic repeat), is an adaptive immune system that provides protection against mobile genetic elements (viruses, transposable elements and conjugative plasmids). CRISPR clusters contain sequences complementary to antecedent mobile elements and target invading nucleic acids. CRISPR clusters are transcribed and processed into CRISPR RNA (crRNA). Functions as a ssRNA-specific endoribonuclease. Involved in the integration of spacer DNA into the CRISPR cassette.</text>
</comment>
<dbReference type="NCBIfam" id="TIGR01573">
    <property type="entry name" value="cas2"/>
    <property type="match status" value="1"/>
</dbReference>
<evidence type="ECO:0000256" key="4">
    <source>
        <dbReference type="ARBA" id="ARBA00022723"/>
    </source>
</evidence>
<feature type="binding site" evidence="9">
    <location>
        <position position="8"/>
    </location>
    <ligand>
        <name>Mg(2+)</name>
        <dbReference type="ChEBI" id="CHEBI:18420"/>
        <note>catalytic</note>
    </ligand>
</feature>
<evidence type="ECO:0000256" key="2">
    <source>
        <dbReference type="ARBA" id="ARBA00009959"/>
    </source>
</evidence>
<protein>
    <recommendedName>
        <fullName evidence="9">CRISPR-associated endoribonuclease Cas2</fullName>
        <ecNumber evidence="9">3.1.-.-</ecNumber>
    </recommendedName>
</protein>
<dbReference type="GO" id="GO:0043571">
    <property type="term" value="P:maintenance of CRISPR repeat elements"/>
    <property type="evidence" value="ECO:0007669"/>
    <property type="project" value="UniProtKB-UniRule"/>
</dbReference>
<dbReference type="InterPro" id="IPR019199">
    <property type="entry name" value="Virulence_VapD/CRISPR_Cas2"/>
</dbReference>
<dbReference type="RefSeq" id="WP_146437986.1">
    <property type="nucleotide sequence ID" value="NZ_SJPL01000001.1"/>
</dbReference>
<evidence type="ECO:0000256" key="8">
    <source>
        <dbReference type="ARBA" id="ARBA00023118"/>
    </source>
</evidence>
<sequence length="101" mass="11966">MWTIVMFDLPVDTPKARKAYAMFRKQLLSDGFFKLQFSVYARPSPSKEIANVHVARVERWLPNAGEVRVLEMTDKQFEAMKIFWGRKRRPPESTPQQLEFF</sequence>
<comment type="caution">
    <text evidence="10">The sequence shown here is derived from an EMBL/GenBank/DDBJ whole genome shotgun (WGS) entry which is preliminary data.</text>
</comment>
<dbReference type="GO" id="GO:0046872">
    <property type="term" value="F:metal ion binding"/>
    <property type="evidence" value="ECO:0007669"/>
    <property type="project" value="UniProtKB-UniRule"/>
</dbReference>
<evidence type="ECO:0000256" key="6">
    <source>
        <dbReference type="ARBA" id="ARBA00022801"/>
    </source>
</evidence>
<comment type="similarity">
    <text evidence="2 9">Belongs to the CRISPR-associated endoribonuclease Cas2 protein family.</text>
</comment>
<comment type="subunit">
    <text evidence="9">Homodimer, forms a heterotetramer with a Cas1 homodimer.</text>
</comment>
<evidence type="ECO:0000313" key="10">
    <source>
        <dbReference type="EMBL" id="TWT67842.1"/>
    </source>
</evidence>
<dbReference type="EMBL" id="SJPL01000001">
    <property type="protein sequence ID" value="TWT67842.1"/>
    <property type="molecule type" value="Genomic_DNA"/>
</dbReference>
<dbReference type="OrthoDB" id="9791737at2"/>
<keyword evidence="6 9" id="KW-0378">Hydrolase</keyword>
<keyword evidence="5 9" id="KW-0255">Endonuclease</keyword>
<accession>A0A5C5Y2Y3</accession>
<evidence type="ECO:0000256" key="5">
    <source>
        <dbReference type="ARBA" id="ARBA00022759"/>
    </source>
</evidence>
<evidence type="ECO:0000256" key="7">
    <source>
        <dbReference type="ARBA" id="ARBA00022842"/>
    </source>
</evidence>
<keyword evidence="11" id="KW-1185">Reference proteome</keyword>
<dbReference type="GO" id="GO:0004521">
    <property type="term" value="F:RNA endonuclease activity"/>
    <property type="evidence" value="ECO:0007669"/>
    <property type="project" value="InterPro"/>
</dbReference>